<evidence type="ECO:0000256" key="6">
    <source>
        <dbReference type="ARBA" id="ARBA00023242"/>
    </source>
</evidence>
<protein>
    <recommendedName>
        <fullName evidence="10">Homeobox domain-containing protein</fullName>
    </recommendedName>
</protein>
<dbReference type="FunFam" id="1.10.10.60:FF:000161">
    <property type="entry name" value="POU domain protein"/>
    <property type="match status" value="1"/>
</dbReference>
<sequence length="141" mass="15534">MCNAEALVQARKRKRRSIKNRVRGNVENMFLQCPKPTLQQISHIAQQLGLEKDMVRVWFCNHRQKGKRSSSDYSQLADLEASRLPLSGGPASSPLAPGPHFGTPGYVGPDFTRLYSSVPFPEGDAFPPVSVTTLGSPMHSN</sequence>
<accession>A0A833ZEU3</accession>
<dbReference type="PRINTS" id="PR00028">
    <property type="entry name" value="POUDOMAIN"/>
</dbReference>
<evidence type="ECO:0000256" key="5">
    <source>
        <dbReference type="ARBA" id="ARBA00023163"/>
    </source>
</evidence>
<dbReference type="GO" id="GO:0000981">
    <property type="term" value="F:DNA-binding transcription factor activity, RNA polymerase II-specific"/>
    <property type="evidence" value="ECO:0007669"/>
    <property type="project" value="InterPro"/>
</dbReference>
<dbReference type="EMBL" id="JABVXQ010000009">
    <property type="protein sequence ID" value="KAF6091290.1"/>
    <property type="molecule type" value="Genomic_DNA"/>
</dbReference>
<dbReference type="Gene3D" id="1.10.10.60">
    <property type="entry name" value="Homeodomain-like"/>
    <property type="match status" value="1"/>
</dbReference>
<dbReference type="PROSITE" id="PS50071">
    <property type="entry name" value="HOMEOBOX_2"/>
    <property type="match status" value="1"/>
</dbReference>
<comment type="subcellular location">
    <subcellularLocation>
        <location evidence="1 7 8">Nucleus</location>
    </subcellularLocation>
</comment>
<keyword evidence="2" id="KW-0805">Transcription regulation</keyword>
<dbReference type="PROSITE" id="PS00027">
    <property type="entry name" value="HOMEOBOX_1"/>
    <property type="match status" value="1"/>
</dbReference>
<keyword evidence="6 7" id="KW-0539">Nucleus</keyword>
<feature type="DNA-binding region" description="Homeobox" evidence="7">
    <location>
        <begin position="11"/>
        <end position="70"/>
    </location>
</feature>
<dbReference type="PANTHER" id="PTHR11636:SF86">
    <property type="entry name" value="POU DOMAIN, CLASS 5, TRANSCRIPTION FACTOR 1-RELATED"/>
    <property type="match status" value="1"/>
</dbReference>
<evidence type="ECO:0000256" key="9">
    <source>
        <dbReference type="SAM" id="MobiDB-lite"/>
    </source>
</evidence>
<keyword evidence="4 7" id="KW-0371">Homeobox</keyword>
<feature type="compositionally biased region" description="Polar residues" evidence="9">
    <location>
        <begin position="130"/>
        <end position="141"/>
    </location>
</feature>
<feature type="domain" description="Homeobox" evidence="10">
    <location>
        <begin position="9"/>
        <end position="69"/>
    </location>
</feature>
<keyword evidence="5" id="KW-0804">Transcription</keyword>
<dbReference type="CDD" id="cd00086">
    <property type="entry name" value="homeodomain"/>
    <property type="match status" value="1"/>
</dbReference>
<dbReference type="InterPro" id="IPR050255">
    <property type="entry name" value="POU_domain_TF"/>
</dbReference>
<feature type="region of interest" description="Disordered" evidence="9">
    <location>
        <begin position="120"/>
        <end position="141"/>
    </location>
</feature>
<dbReference type="InterPro" id="IPR013847">
    <property type="entry name" value="POU"/>
</dbReference>
<evidence type="ECO:0000313" key="12">
    <source>
        <dbReference type="EMBL" id="KAF6091290.1"/>
    </source>
</evidence>
<evidence type="ECO:0000313" key="11">
    <source>
        <dbReference type="EMBL" id="KAF6091289.1"/>
    </source>
</evidence>
<dbReference type="Proteomes" id="UP000664940">
    <property type="component" value="Unassembled WGS sequence"/>
</dbReference>
<name>A0A833ZEU3_9CHIR</name>
<dbReference type="GO" id="GO:0005634">
    <property type="term" value="C:nucleus"/>
    <property type="evidence" value="ECO:0007669"/>
    <property type="project" value="UniProtKB-SubCell"/>
</dbReference>
<dbReference type="SMART" id="SM00389">
    <property type="entry name" value="HOX"/>
    <property type="match status" value="1"/>
</dbReference>
<dbReference type="InterPro" id="IPR017970">
    <property type="entry name" value="Homeobox_CS"/>
</dbReference>
<reference evidence="11 13" key="1">
    <citation type="journal article" date="2020" name="Nature">
        <title>Six reference-quality genomes reveal evolution of bat adaptations.</title>
        <authorList>
            <person name="Jebb D."/>
            <person name="Huang Z."/>
            <person name="Pippel M."/>
            <person name="Hughes G.M."/>
            <person name="Lavrichenko K."/>
            <person name="Devanna P."/>
            <person name="Winkler S."/>
            <person name="Jermiin L.S."/>
            <person name="Skirmuntt E.C."/>
            <person name="Katzourakis A."/>
            <person name="Burkitt-Gray L."/>
            <person name="Ray D.A."/>
            <person name="Sullivan K.A.M."/>
            <person name="Roscito J.G."/>
            <person name="Kirilenko B.M."/>
            <person name="Davalos L.M."/>
            <person name="Corthals A.P."/>
            <person name="Power M.L."/>
            <person name="Jones G."/>
            <person name="Ransome R.D."/>
            <person name="Dechmann D.K.N."/>
            <person name="Locatelli A.G."/>
            <person name="Puechmaille S.J."/>
            <person name="Fedrigo O."/>
            <person name="Jarvis E.D."/>
            <person name="Hiller M."/>
            <person name="Vernes S.C."/>
            <person name="Myers E.W."/>
            <person name="Teeling E.C."/>
        </authorList>
    </citation>
    <scope>NUCLEOTIDE SEQUENCE [LARGE SCALE GENOMIC DNA]</scope>
    <source>
        <strain evidence="11">Bat1K_MPI-CBG_1</strain>
    </source>
</reference>
<comment type="caution">
    <text evidence="11">The sequence shown here is derived from an EMBL/GenBank/DDBJ whole genome shotgun (WGS) entry which is preliminary data.</text>
</comment>
<organism evidence="11 13">
    <name type="scientific">Phyllostomus discolor</name>
    <name type="common">pale spear-nosed bat</name>
    <dbReference type="NCBI Taxonomy" id="89673"/>
    <lineage>
        <taxon>Eukaryota</taxon>
        <taxon>Metazoa</taxon>
        <taxon>Chordata</taxon>
        <taxon>Craniata</taxon>
        <taxon>Vertebrata</taxon>
        <taxon>Euteleostomi</taxon>
        <taxon>Mammalia</taxon>
        <taxon>Eutheria</taxon>
        <taxon>Laurasiatheria</taxon>
        <taxon>Chiroptera</taxon>
        <taxon>Yangochiroptera</taxon>
        <taxon>Phyllostomidae</taxon>
        <taxon>Phyllostominae</taxon>
        <taxon>Phyllostomus</taxon>
    </lineage>
</organism>
<dbReference type="SUPFAM" id="SSF46689">
    <property type="entry name" value="Homeodomain-like"/>
    <property type="match status" value="1"/>
</dbReference>
<dbReference type="InterPro" id="IPR001356">
    <property type="entry name" value="HD"/>
</dbReference>
<evidence type="ECO:0000256" key="8">
    <source>
        <dbReference type="RuleBase" id="RU000682"/>
    </source>
</evidence>
<evidence type="ECO:0000259" key="10">
    <source>
        <dbReference type="PROSITE" id="PS50071"/>
    </source>
</evidence>
<evidence type="ECO:0000256" key="7">
    <source>
        <dbReference type="PROSITE-ProRule" id="PRU00108"/>
    </source>
</evidence>
<dbReference type="InterPro" id="IPR009057">
    <property type="entry name" value="Homeodomain-like_sf"/>
</dbReference>
<dbReference type="EMBL" id="JABVXQ010000009">
    <property type="protein sequence ID" value="KAF6091289.1"/>
    <property type="molecule type" value="Genomic_DNA"/>
</dbReference>
<evidence type="ECO:0000313" key="13">
    <source>
        <dbReference type="Proteomes" id="UP000664940"/>
    </source>
</evidence>
<evidence type="ECO:0000256" key="3">
    <source>
        <dbReference type="ARBA" id="ARBA00023125"/>
    </source>
</evidence>
<evidence type="ECO:0000256" key="1">
    <source>
        <dbReference type="ARBA" id="ARBA00004123"/>
    </source>
</evidence>
<evidence type="ECO:0000256" key="4">
    <source>
        <dbReference type="ARBA" id="ARBA00023155"/>
    </source>
</evidence>
<gene>
    <name evidence="11" type="ORF">HJG60_015340</name>
    <name evidence="12" type="ORF">HJG60_015341</name>
</gene>
<dbReference type="GO" id="GO:0000978">
    <property type="term" value="F:RNA polymerase II cis-regulatory region sequence-specific DNA binding"/>
    <property type="evidence" value="ECO:0007669"/>
    <property type="project" value="TreeGrafter"/>
</dbReference>
<dbReference type="Pfam" id="PF00046">
    <property type="entry name" value="Homeodomain"/>
    <property type="match status" value="1"/>
</dbReference>
<dbReference type="AlphaFoldDB" id="A0A833ZEU3"/>
<evidence type="ECO:0000256" key="2">
    <source>
        <dbReference type="ARBA" id="ARBA00023015"/>
    </source>
</evidence>
<dbReference type="PANTHER" id="PTHR11636">
    <property type="entry name" value="POU DOMAIN"/>
    <property type="match status" value="1"/>
</dbReference>
<keyword evidence="3 7" id="KW-0238">DNA-binding</keyword>
<proteinExistence type="predicted"/>